<protein>
    <submittedName>
        <fullName evidence="2">Uncharacterized protein DUF397</fullName>
    </submittedName>
</protein>
<evidence type="ECO:0000313" key="2">
    <source>
        <dbReference type="EMBL" id="PWK86013.1"/>
    </source>
</evidence>
<feature type="domain" description="DUF397" evidence="1">
    <location>
        <begin position="18"/>
        <end position="65"/>
    </location>
</feature>
<evidence type="ECO:0000259" key="1">
    <source>
        <dbReference type="Pfam" id="PF04149"/>
    </source>
</evidence>
<sequence length="73" mass="7757">MWRKSSYSPDGSNCVEVAWRKSSYSPDSNNCVEVGAGVGVRDSKAPSAHIPLSPSAWLAFLGATKTDHFGGDL</sequence>
<dbReference type="RefSeq" id="WP_109637168.1">
    <property type="nucleotide sequence ID" value="NZ_QGHB01000005.1"/>
</dbReference>
<accession>A0A316I0Z7</accession>
<dbReference type="InterPro" id="IPR007278">
    <property type="entry name" value="DUF397"/>
</dbReference>
<proteinExistence type="predicted"/>
<reference evidence="2 3" key="1">
    <citation type="submission" date="2018-05" db="EMBL/GenBank/DDBJ databases">
        <title>Genomic Encyclopedia of Type Strains, Phase IV (KMG-IV): sequencing the most valuable type-strain genomes for metagenomic binning, comparative biology and taxonomic classification.</title>
        <authorList>
            <person name="Goeker M."/>
        </authorList>
    </citation>
    <scope>NUCLEOTIDE SEQUENCE [LARGE SCALE GENOMIC DNA]</scope>
    <source>
        <strain evidence="2 3">DSM 45480</strain>
    </source>
</reference>
<dbReference type="EMBL" id="QGHB01000005">
    <property type="protein sequence ID" value="PWK86013.1"/>
    <property type="molecule type" value="Genomic_DNA"/>
</dbReference>
<organism evidence="2 3">
    <name type="scientific">Lentzea atacamensis</name>
    <dbReference type="NCBI Taxonomy" id="531938"/>
    <lineage>
        <taxon>Bacteria</taxon>
        <taxon>Bacillati</taxon>
        <taxon>Actinomycetota</taxon>
        <taxon>Actinomycetes</taxon>
        <taxon>Pseudonocardiales</taxon>
        <taxon>Pseudonocardiaceae</taxon>
        <taxon>Lentzea</taxon>
    </lineage>
</organism>
<dbReference type="Pfam" id="PF04149">
    <property type="entry name" value="DUF397"/>
    <property type="match status" value="2"/>
</dbReference>
<dbReference type="AlphaFoldDB" id="A0A316I0Z7"/>
<evidence type="ECO:0000313" key="3">
    <source>
        <dbReference type="Proteomes" id="UP000246005"/>
    </source>
</evidence>
<feature type="domain" description="DUF397" evidence="1">
    <location>
        <begin position="2"/>
        <end position="17"/>
    </location>
</feature>
<comment type="caution">
    <text evidence="2">The sequence shown here is derived from an EMBL/GenBank/DDBJ whole genome shotgun (WGS) entry which is preliminary data.</text>
</comment>
<name>A0A316I0Z7_9PSEU</name>
<gene>
    <name evidence="2" type="ORF">C8D88_10553</name>
</gene>
<dbReference type="Proteomes" id="UP000246005">
    <property type="component" value="Unassembled WGS sequence"/>
</dbReference>